<feature type="signal peptide" evidence="9">
    <location>
        <begin position="1"/>
        <end position="19"/>
    </location>
</feature>
<dbReference type="EMBL" id="DVOT01000137">
    <property type="protein sequence ID" value="HIV27860.1"/>
    <property type="molecule type" value="Genomic_DNA"/>
</dbReference>
<keyword evidence="9" id="KW-0732">Signal</keyword>
<evidence type="ECO:0000256" key="2">
    <source>
        <dbReference type="ARBA" id="ARBA00007935"/>
    </source>
</evidence>
<evidence type="ECO:0000256" key="8">
    <source>
        <dbReference type="SAM" id="Phobius"/>
    </source>
</evidence>
<evidence type="ECO:0000256" key="9">
    <source>
        <dbReference type="SAM" id="SignalP"/>
    </source>
</evidence>
<dbReference type="PANTHER" id="PTHR30472:SF25">
    <property type="entry name" value="ABC TRANSPORTER PERMEASE PROTEIN MJ0876-RELATED"/>
    <property type="match status" value="1"/>
</dbReference>
<evidence type="ECO:0000256" key="4">
    <source>
        <dbReference type="ARBA" id="ARBA00022475"/>
    </source>
</evidence>
<keyword evidence="7 8" id="KW-0472">Membrane</keyword>
<feature type="transmembrane region" description="Helical" evidence="8">
    <location>
        <begin position="63"/>
        <end position="80"/>
    </location>
</feature>
<comment type="subcellular location">
    <subcellularLocation>
        <location evidence="1">Cell membrane</location>
        <topology evidence="1">Multi-pass membrane protein</topology>
    </subcellularLocation>
</comment>
<gene>
    <name evidence="10" type="ORF">IAA64_07820</name>
</gene>
<dbReference type="CDD" id="cd06550">
    <property type="entry name" value="TM_ABC_iron-siderophores_like"/>
    <property type="match status" value="1"/>
</dbReference>
<feature type="transmembrane region" description="Helical" evidence="8">
    <location>
        <begin position="195"/>
        <end position="217"/>
    </location>
</feature>
<keyword evidence="5 8" id="KW-0812">Transmembrane</keyword>
<evidence type="ECO:0000256" key="6">
    <source>
        <dbReference type="ARBA" id="ARBA00022989"/>
    </source>
</evidence>
<comment type="caution">
    <text evidence="10">The sequence shown here is derived from an EMBL/GenBank/DDBJ whole genome shotgun (WGS) entry which is preliminary data.</text>
</comment>
<dbReference type="GO" id="GO:0005886">
    <property type="term" value="C:plasma membrane"/>
    <property type="evidence" value="ECO:0007669"/>
    <property type="project" value="UniProtKB-SubCell"/>
</dbReference>
<dbReference type="Gene3D" id="1.10.3470.10">
    <property type="entry name" value="ABC transporter involved in vitamin B12 uptake, BtuC"/>
    <property type="match status" value="1"/>
</dbReference>
<name>A0A9D1P8K5_9FIRM</name>
<dbReference type="PANTHER" id="PTHR30472">
    <property type="entry name" value="FERRIC ENTEROBACTIN TRANSPORT SYSTEM PERMEASE PROTEIN"/>
    <property type="match status" value="1"/>
</dbReference>
<feature type="transmembrane region" description="Helical" evidence="8">
    <location>
        <begin position="92"/>
        <end position="113"/>
    </location>
</feature>
<dbReference type="SUPFAM" id="SSF81345">
    <property type="entry name" value="ABC transporter involved in vitamin B12 uptake, BtuC"/>
    <property type="match status" value="1"/>
</dbReference>
<keyword evidence="6 8" id="KW-1133">Transmembrane helix</keyword>
<feature type="transmembrane region" description="Helical" evidence="8">
    <location>
        <begin position="119"/>
        <end position="138"/>
    </location>
</feature>
<comment type="similarity">
    <text evidence="2">Belongs to the binding-protein-dependent transport system permease family. FecCD subfamily.</text>
</comment>
<dbReference type="AlphaFoldDB" id="A0A9D1P8K5"/>
<evidence type="ECO:0000256" key="1">
    <source>
        <dbReference type="ARBA" id="ARBA00004651"/>
    </source>
</evidence>
<sequence>MKRHSARWCALAALLAALAACFAISLCAGASGMSARRVWELLRGTAGDAAEAGILFHIRMPRAFAACLCGAALATSGLLLQTALGNGLASPGTIGVNSGAGFAVVLAAVLFPPAPLSRVAAAFVGAMLTALMVYGLACKTGASRLTIVMAGLALSSLLSAASDALVTLWPDALLDRSTFSIGGFGSVTMASVQTIAPFIGVGLLAAFLLSPGLNLLLLGDETARSLGLNARACRFMAIVCAALLAAAAVSIGGLLSFLGLLAPHMARFLVGNDARWQVPLSALGGAILLLVCDTLARTLFAPYELPVGILLSFLGVPFFLGLLFTRKRRGEL</sequence>
<reference evidence="10" key="2">
    <citation type="journal article" date="2021" name="PeerJ">
        <title>Extensive microbial diversity within the chicken gut microbiome revealed by metagenomics and culture.</title>
        <authorList>
            <person name="Gilroy R."/>
            <person name="Ravi A."/>
            <person name="Getino M."/>
            <person name="Pursley I."/>
            <person name="Horton D.L."/>
            <person name="Alikhan N.F."/>
            <person name="Baker D."/>
            <person name="Gharbi K."/>
            <person name="Hall N."/>
            <person name="Watson M."/>
            <person name="Adriaenssens E.M."/>
            <person name="Foster-Nyarko E."/>
            <person name="Jarju S."/>
            <person name="Secka A."/>
            <person name="Antonio M."/>
            <person name="Oren A."/>
            <person name="Chaudhuri R.R."/>
            <person name="La Ragione R."/>
            <person name="Hildebrand F."/>
            <person name="Pallen M.J."/>
        </authorList>
    </citation>
    <scope>NUCLEOTIDE SEQUENCE</scope>
    <source>
        <strain evidence="10">CHK183-6373</strain>
    </source>
</reference>
<evidence type="ECO:0000256" key="5">
    <source>
        <dbReference type="ARBA" id="ARBA00022692"/>
    </source>
</evidence>
<evidence type="ECO:0000256" key="7">
    <source>
        <dbReference type="ARBA" id="ARBA00023136"/>
    </source>
</evidence>
<feature type="transmembrane region" description="Helical" evidence="8">
    <location>
        <begin position="238"/>
        <end position="262"/>
    </location>
</feature>
<dbReference type="Proteomes" id="UP000886884">
    <property type="component" value="Unassembled WGS sequence"/>
</dbReference>
<dbReference type="PROSITE" id="PS51257">
    <property type="entry name" value="PROKAR_LIPOPROTEIN"/>
    <property type="match status" value="1"/>
</dbReference>
<organism evidence="10 11">
    <name type="scientific">Candidatus Ornithocaccomicrobium faecavium</name>
    <dbReference type="NCBI Taxonomy" id="2840890"/>
    <lineage>
        <taxon>Bacteria</taxon>
        <taxon>Bacillati</taxon>
        <taxon>Bacillota</taxon>
        <taxon>Clostridia</taxon>
        <taxon>Candidatus Ornithocaccomicrobium</taxon>
    </lineage>
</organism>
<evidence type="ECO:0000313" key="11">
    <source>
        <dbReference type="Proteomes" id="UP000886884"/>
    </source>
</evidence>
<proteinExistence type="inferred from homology"/>
<keyword evidence="3" id="KW-0813">Transport</keyword>
<protein>
    <submittedName>
        <fullName evidence="10">Iron ABC transporter permease</fullName>
    </submittedName>
</protein>
<reference evidence="10" key="1">
    <citation type="submission" date="2020-10" db="EMBL/GenBank/DDBJ databases">
        <authorList>
            <person name="Gilroy R."/>
        </authorList>
    </citation>
    <scope>NUCLEOTIDE SEQUENCE</scope>
    <source>
        <strain evidence="10">CHK183-6373</strain>
    </source>
</reference>
<evidence type="ECO:0000256" key="3">
    <source>
        <dbReference type="ARBA" id="ARBA00022448"/>
    </source>
</evidence>
<evidence type="ECO:0000313" key="10">
    <source>
        <dbReference type="EMBL" id="HIV27860.1"/>
    </source>
</evidence>
<feature type="transmembrane region" description="Helical" evidence="8">
    <location>
        <begin position="303"/>
        <end position="324"/>
    </location>
</feature>
<dbReference type="InterPro" id="IPR000522">
    <property type="entry name" value="ABC_transptr_permease_BtuC"/>
</dbReference>
<dbReference type="InterPro" id="IPR037294">
    <property type="entry name" value="ABC_BtuC-like"/>
</dbReference>
<dbReference type="FunFam" id="1.10.3470.10:FF:000001">
    <property type="entry name" value="Vitamin B12 ABC transporter permease BtuC"/>
    <property type="match status" value="1"/>
</dbReference>
<feature type="chain" id="PRO_5038854898" evidence="9">
    <location>
        <begin position="20"/>
        <end position="332"/>
    </location>
</feature>
<feature type="transmembrane region" description="Helical" evidence="8">
    <location>
        <begin position="145"/>
        <end position="169"/>
    </location>
</feature>
<accession>A0A9D1P8K5</accession>
<keyword evidence="4" id="KW-1003">Cell membrane</keyword>
<dbReference type="GO" id="GO:0022857">
    <property type="term" value="F:transmembrane transporter activity"/>
    <property type="evidence" value="ECO:0007669"/>
    <property type="project" value="InterPro"/>
</dbReference>
<dbReference type="Pfam" id="PF01032">
    <property type="entry name" value="FecCD"/>
    <property type="match status" value="1"/>
</dbReference>
<dbReference type="GO" id="GO:0033214">
    <property type="term" value="P:siderophore-iron import into cell"/>
    <property type="evidence" value="ECO:0007669"/>
    <property type="project" value="TreeGrafter"/>
</dbReference>